<evidence type="ECO:0000313" key="13">
    <source>
        <dbReference type="Proteomes" id="UP000033519"/>
    </source>
</evidence>
<comment type="subcellular location">
    <subcellularLocation>
        <location evidence="10">Cell membrane</location>
        <topology evidence="10">Multi-pass membrane protein</topology>
    </subcellularLocation>
</comment>
<dbReference type="Proteomes" id="UP000182258">
    <property type="component" value="Unassembled WGS sequence"/>
</dbReference>
<keyword evidence="1 10" id="KW-1003">Cell membrane</keyword>
<reference evidence="12 14" key="2">
    <citation type="submission" date="2016-10" db="EMBL/GenBank/DDBJ databases">
        <authorList>
            <person name="de Groot N.N."/>
        </authorList>
    </citation>
    <scope>NUCLEOTIDE SEQUENCE [LARGE SCALE GENOMIC DNA]</scope>
    <source>
        <strain evidence="12 14">CGMCC 1.10210</strain>
    </source>
</reference>
<dbReference type="SMART" id="SM01207">
    <property type="entry name" value="G3P_acyltransf"/>
    <property type="match status" value="1"/>
</dbReference>
<dbReference type="PANTHER" id="PTHR30309">
    <property type="entry name" value="INNER MEMBRANE PROTEIN YGIH"/>
    <property type="match status" value="1"/>
</dbReference>
<dbReference type="AlphaFoldDB" id="A0A0F5Q1J6"/>
<dbReference type="Proteomes" id="UP000033519">
    <property type="component" value="Unassembled WGS sequence"/>
</dbReference>
<evidence type="ECO:0000256" key="6">
    <source>
        <dbReference type="ARBA" id="ARBA00023098"/>
    </source>
</evidence>
<keyword evidence="9 10" id="KW-1208">Phospholipid metabolism</keyword>
<dbReference type="NCBIfam" id="TIGR00023">
    <property type="entry name" value="glycerol-3-phosphate 1-O-acyltransferase PlsY"/>
    <property type="match status" value="1"/>
</dbReference>
<dbReference type="HAMAP" id="MF_01043">
    <property type="entry name" value="PlsY"/>
    <property type="match status" value="1"/>
</dbReference>
<feature type="transmembrane region" description="Helical" evidence="10">
    <location>
        <begin position="152"/>
        <end position="175"/>
    </location>
</feature>
<proteinExistence type="inferred from homology"/>
<keyword evidence="4 10" id="KW-0812">Transmembrane</keyword>
<evidence type="ECO:0000256" key="3">
    <source>
        <dbReference type="ARBA" id="ARBA00022679"/>
    </source>
</evidence>
<dbReference type="Pfam" id="PF02660">
    <property type="entry name" value="G3P_acyltransf"/>
    <property type="match status" value="1"/>
</dbReference>
<keyword evidence="8 10" id="KW-0594">Phospholipid biosynthesis</keyword>
<keyword evidence="3 10" id="KW-0808">Transferase</keyword>
<evidence type="ECO:0000256" key="1">
    <source>
        <dbReference type="ARBA" id="ARBA00022475"/>
    </source>
</evidence>
<comment type="function">
    <text evidence="10">Catalyzes the transfer of an acyl group from acyl-phosphate (acyl-PO(4)) to glycerol-3-phosphate (G3P) to form lysophosphatidic acid (LPA). This enzyme utilizes acyl-phosphate as fatty acyl donor, but not acyl-CoA or acyl-ACP.</text>
</comment>
<dbReference type="EC" id="2.3.1.275" evidence="10"/>
<dbReference type="RefSeq" id="WP_046169033.1">
    <property type="nucleotide sequence ID" value="NZ_FOMB01000002.1"/>
</dbReference>
<dbReference type="PANTHER" id="PTHR30309:SF0">
    <property type="entry name" value="GLYCEROL-3-PHOSPHATE ACYLTRANSFERASE-RELATED"/>
    <property type="match status" value="1"/>
</dbReference>
<comment type="catalytic activity">
    <reaction evidence="10">
        <text>an acyl phosphate + sn-glycerol 3-phosphate = a 1-acyl-sn-glycero-3-phosphate + phosphate</text>
        <dbReference type="Rhea" id="RHEA:34075"/>
        <dbReference type="ChEBI" id="CHEBI:43474"/>
        <dbReference type="ChEBI" id="CHEBI:57597"/>
        <dbReference type="ChEBI" id="CHEBI:57970"/>
        <dbReference type="ChEBI" id="CHEBI:59918"/>
        <dbReference type="EC" id="2.3.1.275"/>
    </reaction>
</comment>
<keyword evidence="5 10" id="KW-1133">Transmembrane helix</keyword>
<comment type="similarity">
    <text evidence="10">Belongs to the PlsY family.</text>
</comment>
<evidence type="ECO:0000256" key="5">
    <source>
        <dbReference type="ARBA" id="ARBA00022989"/>
    </source>
</evidence>
<dbReference type="EMBL" id="FOMB01000002">
    <property type="protein sequence ID" value="SFC06300.1"/>
    <property type="molecule type" value="Genomic_DNA"/>
</dbReference>
<comment type="subunit">
    <text evidence="10">Probably interacts with PlsX.</text>
</comment>
<evidence type="ECO:0000313" key="11">
    <source>
        <dbReference type="EMBL" id="KKC34735.1"/>
    </source>
</evidence>
<evidence type="ECO:0000256" key="8">
    <source>
        <dbReference type="ARBA" id="ARBA00023209"/>
    </source>
</evidence>
<gene>
    <name evidence="10" type="primary">plsY</name>
    <name evidence="12" type="ORF">SAMN04488059_1029</name>
    <name evidence="11" type="ORF">WH91_00405</name>
</gene>
<name>A0A0F5Q1J6_9HYPH</name>
<evidence type="ECO:0000256" key="4">
    <source>
        <dbReference type="ARBA" id="ARBA00022692"/>
    </source>
</evidence>
<dbReference type="InterPro" id="IPR003811">
    <property type="entry name" value="G3P_acylTferase_PlsY"/>
</dbReference>
<feature type="transmembrane region" description="Helical" evidence="10">
    <location>
        <begin position="83"/>
        <end position="101"/>
    </location>
</feature>
<keyword evidence="2 10" id="KW-0444">Lipid biosynthesis</keyword>
<reference evidence="11 13" key="1">
    <citation type="submission" date="2015-03" db="EMBL/GenBank/DDBJ databases">
        <authorList>
            <person name="Lepp D."/>
            <person name="Hassan Y.I."/>
            <person name="Li X.-Z."/>
            <person name="Zhou T."/>
        </authorList>
    </citation>
    <scope>NUCLEOTIDE SEQUENCE [LARGE SCALE GENOMIC DNA]</scope>
    <source>
        <strain evidence="11 13">Cr7-05</strain>
    </source>
</reference>
<keyword evidence="12" id="KW-0012">Acyltransferase</keyword>
<keyword evidence="7 10" id="KW-0472">Membrane</keyword>
<keyword evidence="6 10" id="KW-0443">Lipid metabolism</keyword>
<feature type="transmembrane region" description="Helical" evidence="10">
    <location>
        <begin position="108"/>
        <end position="132"/>
    </location>
</feature>
<dbReference type="UniPathway" id="UPA00085"/>
<sequence length="199" mass="21001">MDVNLLYAAVFAYLCGSVPFGLLLTRAAGLGDIRNIGSGNIGATNVLRTGNRWLAAATLILDAAKAALPILVARYYWGENAAMLAAIFAFLGHCFPVWLNFKGGKGVAVMIGSLLALSWPVGLIFCAVWLVIAFAQKLSSLAALTAAATAPIFAFVVVNEWLAGAVAVMALMLFFQHRANIVRLMAGTEPKIGSEKTAK</sequence>
<evidence type="ECO:0000256" key="2">
    <source>
        <dbReference type="ARBA" id="ARBA00022516"/>
    </source>
</evidence>
<evidence type="ECO:0000256" key="10">
    <source>
        <dbReference type="HAMAP-Rule" id="MF_01043"/>
    </source>
</evidence>
<dbReference type="EMBL" id="LAPV01000009">
    <property type="protein sequence ID" value="KKC34735.1"/>
    <property type="molecule type" value="Genomic_DNA"/>
</dbReference>
<feature type="transmembrane region" description="Helical" evidence="10">
    <location>
        <begin position="6"/>
        <end position="24"/>
    </location>
</feature>
<keyword evidence="13" id="KW-1185">Reference proteome</keyword>
<evidence type="ECO:0000313" key="14">
    <source>
        <dbReference type="Proteomes" id="UP000182258"/>
    </source>
</evidence>
<feature type="transmembrane region" description="Helical" evidence="10">
    <location>
        <begin position="53"/>
        <end position="77"/>
    </location>
</feature>
<accession>A0A0F5Q1J6</accession>
<dbReference type="PATRIC" id="fig|728005.3.peg.4127"/>
<dbReference type="GO" id="GO:0043772">
    <property type="term" value="F:acyl-phosphate glycerol-3-phosphate acyltransferase activity"/>
    <property type="evidence" value="ECO:0007669"/>
    <property type="project" value="UniProtKB-UniRule"/>
</dbReference>
<evidence type="ECO:0000256" key="9">
    <source>
        <dbReference type="ARBA" id="ARBA00023264"/>
    </source>
</evidence>
<dbReference type="GO" id="GO:0008654">
    <property type="term" value="P:phospholipid biosynthetic process"/>
    <property type="evidence" value="ECO:0007669"/>
    <property type="project" value="UniProtKB-UniRule"/>
</dbReference>
<dbReference type="GO" id="GO:0005886">
    <property type="term" value="C:plasma membrane"/>
    <property type="evidence" value="ECO:0007669"/>
    <property type="project" value="UniProtKB-SubCell"/>
</dbReference>
<dbReference type="STRING" id="728005.SAMN04488059_1029"/>
<dbReference type="OrthoDB" id="9777124at2"/>
<protein>
    <recommendedName>
        <fullName evidence="10">Glycerol-3-phosphate acyltransferase</fullName>
    </recommendedName>
    <alternativeName>
        <fullName evidence="10">Acyl-PO4 G3P acyltransferase</fullName>
    </alternativeName>
    <alternativeName>
        <fullName evidence="10">Acyl-phosphate--glycerol-3-phosphate acyltransferase</fullName>
    </alternativeName>
    <alternativeName>
        <fullName evidence="10">G3P acyltransferase</fullName>
        <shortName evidence="10">GPAT</shortName>
        <ecNumber evidence="10">2.3.1.275</ecNumber>
    </alternativeName>
    <alternativeName>
        <fullName evidence="10">Lysophosphatidic acid synthase</fullName>
        <shortName evidence="10">LPA synthase</shortName>
    </alternativeName>
</protein>
<evidence type="ECO:0000256" key="7">
    <source>
        <dbReference type="ARBA" id="ARBA00023136"/>
    </source>
</evidence>
<organism evidence="12 14">
    <name type="scientific">Devosia psychrophila</name>
    <dbReference type="NCBI Taxonomy" id="728005"/>
    <lineage>
        <taxon>Bacteria</taxon>
        <taxon>Pseudomonadati</taxon>
        <taxon>Pseudomonadota</taxon>
        <taxon>Alphaproteobacteria</taxon>
        <taxon>Hyphomicrobiales</taxon>
        <taxon>Devosiaceae</taxon>
        <taxon>Devosia</taxon>
    </lineage>
</organism>
<evidence type="ECO:0000313" key="12">
    <source>
        <dbReference type="EMBL" id="SFC06300.1"/>
    </source>
</evidence>
<comment type="pathway">
    <text evidence="10">Lipid metabolism; phospholipid metabolism.</text>
</comment>